<gene>
    <name evidence="4" type="ORF">P3X46_020886</name>
</gene>
<evidence type="ECO:0000256" key="1">
    <source>
        <dbReference type="ARBA" id="ARBA00008138"/>
    </source>
</evidence>
<dbReference type="InterPro" id="IPR029063">
    <property type="entry name" value="SAM-dependent_MTases_sf"/>
</dbReference>
<dbReference type="InterPro" id="IPR011610">
    <property type="entry name" value="SAM_mthyl_Trfase_ML2640-like"/>
</dbReference>
<evidence type="ECO:0000256" key="3">
    <source>
        <dbReference type="ARBA" id="ARBA00022679"/>
    </source>
</evidence>
<dbReference type="PANTHER" id="PTHR43619:SF8">
    <property type="entry name" value="LEUCINE CARBOXYL METHYLTRANSFERASE"/>
    <property type="match status" value="1"/>
</dbReference>
<evidence type="ECO:0000313" key="4">
    <source>
        <dbReference type="EMBL" id="KAJ9166090.1"/>
    </source>
</evidence>
<evidence type="ECO:0000313" key="5">
    <source>
        <dbReference type="Proteomes" id="UP001174677"/>
    </source>
</evidence>
<dbReference type="Pfam" id="PF04072">
    <property type="entry name" value="LCM"/>
    <property type="match status" value="1"/>
</dbReference>
<dbReference type="NCBIfam" id="TIGR00027">
    <property type="entry name" value="mthyl_TIGR00027"/>
    <property type="match status" value="1"/>
</dbReference>
<accession>A0ABQ9LGI9</accession>
<proteinExistence type="inferred from homology"/>
<dbReference type="Proteomes" id="UP001174677">
    <property type="component" value="Chromosome 12"/>
</dbReference>
<evidence type="ECO:0000256" key="2">
    <source>
        <dbReference type="ARBA" id="ARBA00022603"/>
    </source>
</evidence>
<dbReference type="EMBL" id="JARPOI010000012">
    <property type="protein sequence ID" value="KAJ9166090.1"/>
    <property type="molecule type" value="Genomic_DNA"/>
</dbReference>
<evidence type="ECO:0008006" key="6">
    <source>
        <dbReference type="Google" id="ProtNLM"/>
    </source>
</evidence>
<dbReference type="SUPFAM" id="SSF53335">
    <property type="entry name" value="S-adenosyl-L-methionine-dependent methyltransferases"/>
    <property type="match status" value="1"/>
</dbReference>
<keyword evidence="3" id="KW-0808">Transferase</keyword>
<name>A0ABQ9LGI9_HEVBR</name>
<comment type="similarity">
    <text evidence="1">Belongs to the UPF0677 family.</text>
</comment>
<keyword evidence="2" id="KW-0489">Methyltransferase</keyword>
<organism evidence="4 5">
    <name type="scientific">Hevea brasiliensis</name>
    <name type="common">Para rubber tree</name>
    <name type="synonym">Siphonia brasiliensis</name>
    <dbReference type="NCBI Taxonomy" id="3981"/>
    <lineage>
        <taxon>Eukaryota</taxon>
        <taxon>Viridiplantae</taxon>
        <taxon>Streptophyta</taxon>
        <taxon>Embryophyta</taxon>
        <taxon>Tracheophyta</taxon>
        <taxon>Spermatophyta</taxon>
        <taxon>Magnoliopsida</taxon>
        <taxon>eudicotyledons</taxon>
        <taxon>Gunneridae</taxon>
        <taxon>Pentapetalae</taxon>
        <taxon>rosids</taxon>
        <taxon>fabids</taxon>
        <taxon>Malpighiales</taxon>
        <taxon>Euphorbiaceae</taxon>
        <taxon>Crotonoideae</taxon>
        <taxon>Micrandreae</taxon>
        <taxon>Hevea</taxon>
    </lineage>
</organism>
<keyword evidence="5" id="KW-1185">Reference proteome</keyword>
<protein>
    <recommendedName>
        <fullName evidence="6">Leucine carboxyl methyltransferase</fullName>
    </recommendedName>
</protein>
<reference evidence="4 5" key="1">
    <citation type="journal article" date="2023" name="Plant Biotechnol. J.">
        <title>Chromosome-level wild Hevea brasiliensis genome provides new tools for genomic-assisted breeding and valuable loci to elevate rubber yield.</title>
        <authorList>
            <person name="Cheng H."/>
            <person name="Song X."/>
            <person name="Hu Y."/>
            <person name="Wu T."/>
            <person name="Yang Q."/>
            <person name="An Z."/>
            <person name="Feng S."/>
            <person name="Deng Z."/>
            <person name="Wu W."/>
            <person name="Zeng X."/>
            <person name="Tu M."/>
            <person name="Wang X."/>
            <person name="Huang H."/>
        </authorList>
    </citation>
    <scope>NUCLEOTIDE SEQUENCE [LARGE SCALE GENOMIC DNA]</scope>
    <source>
        <strain evidence="4">MT/VB/25A 57/8</strain>
    </source>
</reference>
<comment type="caution">
    <text evidence="4">The sequence shown here is derived from an EMBL/GenBank/DDBJ whole genome shotgun (WGS) entry which is preliminary data.</text>
</comment>
<dbReference type="InterPro" id="IPR007213">
    <property type="entry name" value="Ppm1/Ppm2/Tcmp"/>
</dbReference>
<sequence length="350" mass="39540">MSEQENGLREEPQWLELKLPHLLYNETVRELHTTIQNEWDSLRQSACQTAAGRALWRHVIHDPLADLLAGETHLRNFHEKIKNDCLKNAREISGVLLAVRTLWFDSKLEAALNSFNGEAQVVLLGAGMDTRAYRLSCLRESDVFEVDFPEVLEVKATLLDAAMGSIDEHKHPKITAKSLNRVAADIRNNDLLEKLQISGFVPEKNTVWILEGILYYLSHSHATQVLKIIADKCALAHTVLLADFMNKPSTTLPNSIFHFYCDWPDHLLPSLGFSHVKLSQIGDPDAHFGLLDDPLNLFNKLRSLPRSMQTYPDDGKPCCRLYLVQASGVPTQQKESFDHIAEITCSNTQI</sequence>
<dbReference type="PANTHER" id="PTHR43619">
    <property type="entry name" value="S-ADENOSYL-L-METHIONINE-DEPENDENT METHYLTRANSFERASE YKTD-RELATED"/>
    <property type="match status" value="1"/>
</dbReference>
<dbReference type="Gene3D" id="3.40.50.150">
    <property type="entry name" value="Vaccinia Virus protein VP39"/>
    <property type="match status" value="1"/>
</dbReference>